<dbReference type="InterPro" id="IPR002833">
    <property type="entry name" value="PTH2"/>
</dbReference>
<comment type="catalytic activity">
    <reaction evidence="4">
        <text>an N-acyl-L-alpha-aminoacyl-tRNA + H2O = an N-acyl-L-amino acid + a tRNA + H(+)</text>
        <dbReference type="Rhea" id="RHEA:54448"/>
        <dbReference type="Rhea" id="RHEA-COMP:10123"/>
        <dbReference type="Rhea" id="RHEA-COMP:13883"/>
        <dbReference type="ChEBI" id="CHEBI:15377"/>
        <dbReference type="ChEBI" id="CHEBI:15378"/>
        <dbReference type="ChEBI" id="CHEBI:59874"/>
        <dbReference type="ChEBI" id="CHEBI:78442"/>
        <dbReference type="ChEBI" id="CHEBI:138191"/>
        <dbReference type="EC" id="3.1.1.29"/>
    </reaction>
</comment>
<dbReference type="InterPro" id="IPR009060">
    <property type="entry name" value="UBA-like_sf"/>
</dbReference>
<gene>
    <name evidence="6" type="ORF">OFUS_LOCUS3128</name>
</gene>
<dbReference type="GO" id="GO:0004045">
    <property type="term" value="F:peptidyl-tRNA hydrolase activity"/>
    <property type="evidence" value="ECO:0007669"/>
    <property type="project" value="UniProtKB-EC"/>
</dbReference>
<dbReference type="NCBIfam" id="TIGR00283">
    <property type="entry name" value="arch_pth2"/>
    <property type="match status" value="1"/>
</dbReference>
<dbReference type="Proteomes" id="UP000749559">
    <property type="component" value="Unassembled WGS sequence"/>
</dbReference>
<dbReference type="GO" id="GO:0005829">
    <property type="term" value="C:cytosol"/>
    <property type="evidence" value="ECO:0007669"/>
    <property type="project" value="TreeGrafter"/>
</dbReference>
<dbReference type="InterPro" id="IPR023476">
    <property type="entry name" value="Pep_tRNA_hydro_II_dom_sf"/>
</dbReference>
<dbReference type="InterPro" id="IPR015940">
    <property type="entry name" value="UBA"/>
</dbReference>
<evidence type="ECO:0000256" key="3">
    <source>
        <dbReference type="ARBA" id="ARBA00038050"/>
    </source>
</evidence>
<evidence type="ECO:0000256" key="2">
    <source>
        <dbReference type="ARBA" id="ARBA00022801"/>
    </source>
</evidence>
<dbReference type="Pfam" id="PF01981">
    <property type="entry name" value="PTH2"/>
    <property type="match status" value="1"/>
</dbReference>
<reference evidence="6" key="1">
    <citation type="submission" date="2022-03" db="EMBL/GenBank/DDBJ databases">
        <authorList>
            <person name="Martin C."/>
        </authorList>
    </citation>
    <scope>NUCLEOTIDE SEQUENCE</scope>
</reference>
<dbReference type="PANTHER" id="PTHR12649:SF29">
    <property type="entry name" value="AMINOACYL-TRNA HYDROLASE"/>
    <property type="match status" value="1"/>
</dbReference>
<proteinExistence type="inferred from homology"/>
<name>A0A8J1TQM2_OWEFU</name>
<comment type="similarity">
    <text evidence="3">Belongs to the PTH2 family.</text>
</comment>
<sequence length="209" mass="22447">MSESASGGGGFDADLVGAFIPKPDLLQVLTNMGISRNAATKGLYHTGNYNADLAAAWIFENQDKDLDNPLLLGEDDDSSEDEMEEFLDESDFYKMVFVVNQSLGMGVGKVAAQVAHGALGLYRVLVEDHNKYGGPLMAWESFGETKIVTKGENGEHLQELQAKAASLDIPHYQVHDAGKTQIAAGSNTVLALFGKLDIVDKITGSLQLL</sequence>
<keyword evidence="2" id="KW-0378">Hydrolase</keyword>
<evidence type="ECO:0000313" key="6">
    <source>
        <dbReference type="EMBL" id="CAH1775885.1"/>
    </source>
</evidence>
<organism evidence="6 7">
    <name type="scientific">Owenia fusiformis</name>
    <name type="common">Polychaete worm</name>
    <dbReference type="NCBI Taxonomy" id="6347"/>
    <lineage>
        <taxon>Eukaryota</taxon>
        <taxon>Metazoa</taxon>
        <taxon>Spiralia</taxon>
        <taxon>Lophotrochozoa</taxon>
        <taxon>Annelida</taxon>
        <taxon>Polychaeta</taxon>
        <taxon>Sedentaria</taxon>
        <taxon>Canalipalpata</taxon>
        <taxon>Sabellida</taxon>
        <taxon>Oweniida</taxon>
        <taxon>Oweniidae</taxon>
        <taxon>Owenia</taxon>
    </lineage>
</organism>
<dbReference type="Gene3D" id="3.40.1490.10">
    <property type="entry name" value="Bit1"/>
    <property type="match status" value="1"/>
</dbReference>
<evidence type="ECO:0000256" key="1">
    <source>
        <dbReference type="ARBA" id="ARBA00013260"/>
    </source>
</evidence>
<dbReference type="EC" id="3.1.1.29" evidence="1"/>
<dbReference type="FunFam" id="3.40.1490.10:FF:000002">
    <property type="entry name" value="Peptidyl-tRNA hydrolase 2, mitochondrial"/>
    <property type="match status" value="1"/>
</dbReference>
<evidence type="ECO:0000259" key="5">
    <source>
        <dbReference type="Pfam" id="PF22562"/>
    </source>
</evidence>
<protein>
    <recommendedName>
        <fullName evidence="1">peptidyl-tRNA hydrolase</fullName>
        <ecNumber evidence="1">3.1.1.29</ecNumber>
    </recommendedName>
</protein>
<dbReference type="OrthoDB" id="1733656at2759"/>
<evidence type="ECO:0000256" key="4">
    <source>
        <dbReference type="ARBA" id="ARBA00048707"/>
    </source>
</evidence>
<dbReference type="SUPFAM" id="SSF46934">
    <property type="entry name" value="UBA-like"/>
    <property type="match status" value="1"/>
</dbReference>
<dbReference type="SUPFAM" id="SSF102462">
    <property type="entry name" value="Peptidyl-tRNA hydrolase II"/>
    <property type="match status" value="1"/>
</dbReference>
<comment type="caution">
    <text evidence="6">The sequence shown here is derived from an EMBL/GenBank/DDBJ whole genome shotgun (WGS) entry which is preliminary data.</text>
</comment>
<keyword evidence="7" id="KW-1185">Reference proteome</keyword>
<dbReference type="CDD" id="cd14296">
    <property type="entry name" value="UBA1_scUBP14_like"/>
    <property type="match status" value="1"/>
</dbReference>
<dbReference type="AlphaFoldDB" id="A0A8J1TQM2"/>
<evidence type="ECO:0000313" key="7">
    <source>
        <dbReference type="Proteomes" id="UP000749559"/>
    </source>
</evidence>
<feature type="domain" description="UBA" evidence="5">
    <location>
        <begin position="23"/>
        <end position="67"/>
    </location>
</feature>
<accession>A0A8J1TQM2</accession>
<dbReference type="CDD" id="cd02430">
    <property type="entry name" value="PTH2"/>
    <property type="match status" value="1"/>
</dbReference>
<dbReference type="EMBL" id="CAIIXF020000001">
    <property type="protein sequence ID" value="CAH1775885.1"/>
    <property type="molecule type" value="Genomic_DNA"/>
</dbReference>
<dbReference type="Pfam" id="PF22562">
    <property type="entry name" value="UBA_7"/>
    <property type="match status" value="1"/>
</dbReference>
<dbReference type="PANTHER" id="PTHR12649">
    <property type="entry name" value="PEPTIDYL-TRNA HYDROLASE 2"/>
    <property type="match status" value="1"/>
</dbReference>
<dbReference type="Gene3D" id="1.10.8.10">
    <property type="entry name" value="DNA helicase RuvA subunit, C-terminal domain"/>
    <property type="match status" value="1"/>
</dbReference>